<dbReference type="InterPro" id="IPR002711">
    <property type="entry name" value="HNH"/>
</dbReference>
<evidence type="ECO:0000259" key="1">
    <source>
        <dbReference type="SMART" id="SM00507"/>
    </source>
</evidence>
<name>A0ABQ5XN65_9GAMM</name>
<proteinExistence type="predicted"/>
<organism evidence="2 3">
    <name type="scientific">Dyella acidisoli</name>
    <dbReference type="NCBI Taxonomy" id="1867834"/>
    <lineage>
        <taxon>Bacteria</taxon>
        <taxon>Pseudomonadati</taxon>
        <taxon>Pseudomonadota</taxon>
        <taxon>Gammaproteobacteria</taxon>
        <taxon>Lysobacterales</taxon>
        <taxon>Rhodanobacteraceae</taxon>
        <taxon>Dyella</taxon>
    </lineage>
</organism>
<evidence type="ECO:0000313" key="2">
    <source>
        <dbReference type="EMBL" id="GLQ92802.1"/>
    </source>
</evidence>
<dbReference type="InterPro" id="IPR003615">
    <property type="entry name" value="HNH_nuc"/>
</dbReference>
<dbReference type="CDD" id="cd00085">
    <property type="entry name" value="HNHc"/>
    <property type="match status" value="1"/>
</dbReference>
<keyword evidence="3" id="KW-1185">Reference proteome</keyword>
<comment type="caution">
    <text evidence="2">The sequence shown here is derived from an EMBL/GenBank/DDBJ whole genome shotgun (WGS) entry which is preliminary data.</text>
</comment>
<dbReference type="EMBL" id="BSOB01000012">
    <property type="protein sequence ID" value="GLQ92802.1"/>
    <property type="molecule type" value="Genomic_DNA"/>
</dbReference>
<reference evidence="3" key="1">
    <citation type="journal article" date="2019" name="Int. J. Syst. Evol. Microbiol.">
        <title>The Global Catalogue of Microorganisms (GCM) 10K type strain sequencing project: providing services to taxonomists for standard genome sequencing and annotation.</title>
        <authorList>
            <consortium name="The Broad Institute Genomics Platform"/>
            <consortium name="The Broad Institute Genome Sequencing Center for Infectious Disease"/>
            <person name="Wu L."/>
            <person name="Ma J."/>
        </authorList>
    </citation>
    <scope>NUCLEOTIDE SEQUENCE [LARGE SCALE GENOMIC DNA]</scope>
    <source>
        <strain evidence="3">NBRC 111980</strain>
    </source>
</reference>
<feature type="domain" description="HNH nuclease" evidence="1">
    <location>
        <begin position="56"/>
        <end position="106"/>
    </location>
</feature>
<gene>
    <name evidence="2" type="ORF">GCM10007901_17530</name>
</gene>
<evidence type="ECO:0000313" key="3">
    <source>
        <dbReference type="Proteomes" id="UP001156670"/>
    </source>
</evidence>
<protein>
    <recommendedName>
        <fullName evidence="1">HNH nuclease domain-containing protein</fullName>
    </recommendedName>
</protein>
<dbReference type="Pfam" id="PF01844">
    <property type="entry name" value="HNH"/>
    <property type="match status" value="1"/>
</dbReference>
<sequence length="126" mass="14674">MDWYFKCPLCKKDRSSDWDNAGKTVECAECKKTRKIPTPADQHDAYVDQHDWPDDMEKEVFRVKGRVCVIDACDSKEMTLDHIKAWNNKGRTSVSNLQPMCKSHNSSKSDTDFSTWLKESKLKLRQ</sequence>
<accession>A0ABQ5XN65</accession>
<dbReference type="Proteomes" id="UP001156670">
    <property type="component" value="Unassembled WGS sequence"/>
</dbReference>
<dbReference type="SMART" id="SM00507">
    <property type="entry name" value="HNHc"/>
    <property type="match status" value="1"/>
</dbReference>
<dbReference type="Gene3D" id="1.10.30.50">
    <property type="match status" value="1"/>
</dbReference>